<feature type="transmembrane region" description="Helical" evidence="12">
    <location>
        <begin position="119"/>
        <end position="144"/>
    </location>
</feature>
<comment type="similarity">
    <text evidence="2 11">Belongs to the sodium:solute symporter (SSF) (TC 2.A.21) family.</text>
</comment>
<evidence type="ECO:0000313" key="13">
    <source>
        <dbReference type="EMBL" id="KHT54372.1"/>
    </source>
</evidence>
<feature type="transmembrane region" description="Helical" evidence="12">
    <location>
        <begin position="371"/>
        <end position="391"/>
    </location>
</feature>
<evidence type="ECO:0000256" key="5">
    <source>
        <dbReference type="ARBA" id="ARBA00022692"/>
    </source>
</evidence>
<feature type="transmembrane region" description="Helical" evidence="12">
    <location>
        <begin position="403"/>
        <end position="421"/>
    </location>
</feature>
<dbReference type="Pfam" id="PF00474">
    <property type="entry name" value="SSF"/>
    <property type="match status" value="1"/>
</dbReference>
<dbReference type="InterPro" id="IPR051163">
    <property type="entry name" value="Sodium:Solute_Symporter_SSF"/>
</dbReference>
<feature type="transmembrane region" description="Helical" evidence="12">
    <location>
        <begin position="457"/>
        <end position="480"/>
    </location>
</feature>
<evidence type="ECO:0000256" key="1">
    <source>
        <dbReference type="ARBA" id="ARBA00004651"/>
    </source>
</evidence>
<feature type="transmembrane region" description="Helical" evidence="12">
    <location>
        <begin position="180"/>
        <end position="201"/>
    </location>
</feature>
<name>A0A0B3YII7_9ALTE</name>
<feature type="transmembrane region" description="Helical" evidence="12">
    <location>
        <begin position="44"/>
        <end position="67"/>
    </location>
</feature>
<evidence type="ECO:0000256" key="11">
    <source>
        <dbReference type="RuleBase" id="RU362091"/>
    </source>
</evidence>
<feature type="transmembrane region" description="Helical" evidence="12">
    <location>
        <begin position="271"/>
        <end position="297"/>
    </location>
</feature>
<keyword evidence="5 12" id="KW-0812">Transmembrane</keyword>
<feature type="transmembrane region" description="Helical" evidence="12">
    <location>
        <begin position="6"/>
        <end position="23"/>
    </location>
</feature>
<feature type="transmembrane region" description="Helical" evidence="12">
    <location>
        <begin position="150"/>
        <end position="168"/>
    </location>
</feature>
<dbReference type="NCBIfam" id="TIGR00813">
    <property type="entry name" value="sss"/>
    <property type="match status" value="1"/>
</dbReference>
<keyword evidence="9 12" id="KW-0472">Membrane</keyword>
<dbReference type="AlphaFoldDB" id="A0A0B3YII7"/>
<keyword evidence="14" id="KW-1185">Reference proteome</keyword>
<proteinExistence type="inferred from homology"/>
<comment type="caution">
    <text evidence="13">The sequence shown here is derived from an EMBL/GenBank/DDBJ whole genome shotgun (WGS) entry which is preliminary data.</text>
</comment>
<dbReference type="PANTHER" id="PTHR42985">
    <property type="entry name" value="SODIUM-COUPLED MONOCARBOXYLATE TRANSPORTER"/>
    <property type="match status" value="1"/>
</dbReference>
<dbReference type="EMBL" id="JWLW01000012">
    <property type="protein sequence ID" value="KHT54372.1"/>
    <property type="molecule type" value="Genomic_DNA"/>
</dbReference>
<evidence type="ECO:0000256" key="7">
    <source>
        <dbReference type="ARBA" id="ARBA00023053"/>
    </source>
</evidence>
<organism evidence="13 14">
    <name type="scientific">Alteromonas marina</name>
    <dbReference type="NCBI Taxonomy" id="203795"/>
    <lineage>
        <taxon>Bacteria</taxon>
        <taxon>Pseudomonadati</taxon>
        <taxon>Pseudomonadota</taxon>
        <taxon>Gammaproteobacteria</taxon>
        <taxon>Alteromonadales</taxon>
        <taxon>Alteromonadaceae</taxon>
        <taxon>Alteromonas/Salinimonas group</taxon>
        <taxon>Alteromonas</taxon>
    </lineage>
</organism>
<evidence type="ECO:0000313" key="14">
    <source>
        <dbReference type="Proteomes" id="UP000031197"/>
    </source>
</evidence>
<reference evidence="13 14" key="1">
    <citation type="submission" date="2014-12" db="EMBL/GenBank/DDBJ databases">
        <title>Genome sequencing of Alteromonas marina AD001.</title>
        <authorList>
            <person name="Adrian T.G.S."/>
            <person name="Chan K.G."/>
        </authorList>
    </citation>
    <scope>NUCLEOTIDE SEQUENCE [LARGE SCALE GENOMIC DNA]</scope>
    <source>
        <strain evidence="13 14">AD001</strain>
    </source>
</reference>
<keyword evidence="7" id="KW-0915">Sodium</keyword>
<gene>
    <name evidence="13" type="ORF">RJ41_07555</name>
</gene>
<evidence type="ECO:0000256" key="2">
    <source>
        <dbReference type="ARBA" id="ARBA00006434"/>
    </source>
</evidence>
<accession>A0A0B3YII7</accession>
<keyword evidence="6 12" id="KW-1133">Transmembrane helix</keyword>
<comment type="subcellular location">
    <subcellularLocation>
        <location evidence="1">Cell membrane</location>
        <topology evidence="1">Multi-pass membrane protein</topology>
    </subcellularLocation>
</comment>
<dbReference type="InterPro" id="IPR038377">
    <property type="entry name" value="Na/Glc_symporter_sf"/>
</dbReference>
<dbReference type="PANTHER" id="PTHR42985:SF47">
    <property type="entry name" value="INTEGRAL MEMBRANE TRANSPORT PROTEIN"/>
    <property type="match status" value="1"/>
</dbReference>
<evidence type="ECO:0000256" key="3">
    <source>
        <dbReference type="ARBA" id="ARBA00022448"/>
    </source>
</evidence>
<dbReference type="GO" id="GO:0015293">
    <property type="term" value="F:symporter activity"/>
    <property type="evidence" value="ECO:0007669"/>
    <property type="project" value="TreeGrafter"/>
</dbReference>
<feature type="transmembrane region" description="Helical" evidence="12">
    <location>
        <begin position="433"/>
        <end position="451"/>
    </location>
</feature>
<keyword evidence="4" id="KW-1003">Cell membrane</keyword>
<dbReference type="GO" id="GO:0005886">
    <property type="term" value="C:plasma membrane"/>
    <property type="evidence" value="ECO:0007669"/>
    <property type="project" value="UniProtKB-SubCell"/>
</dbReference>
<sequence length="525" mass="57080">MDILDYSVIAIYLITLLVIGFSLRGQQSKKDYFLAGRSLSWKPLLLSVMATQLSAVSFISAPAFVGFREGGGLIWLSYELAVPLAMLLLITTVLPTLYRSGVVSIYDYLERRFSTSTRICISVVFQFSRAFATGIMVYALSIILQGTMQVSSTQAILLIGVITVLYSLQGGMKAVVYGDAVQMVVIVLGTAICIAFGLNALGGWEHFLQLLPSERVSTLNFSSLGFDGDGFGFFPMVLGGVILYASYYGCDQSEAQRALSAKSESDLKKMMLANGIFRFPITLLYCLAGLVIGTLALNDANLLSQIPKDNPDWLMPVFILNYLPHGLIGLLVVAILAAAMSSLSSAINSLAAVSLEDYFKLTRKRAKPEGYLSHAKFAGLLWGGIILLLSLNAGDIAPTVIEAVNKVGSVFFGPVLAVFLLGMLTKKIKATQVNTGLMCGVLTNLSFAFFVEDMFWFWWNVTGFASTVIPAIILSVLSANDENDTATITTSGQRRLLIDKPIATLLLGYFCLLVVVCYLMPRWLQ</sequence>
<dbReference type="Gene3D" id="1.20.1730.10">
    <property type="entry name" value="Sodium/glucose cotransporter"/>
    <property type="match status" value="1"/>
</dbReference>
<keyword evidence="8" id="KW-0406">Ion transport</keyword>
<evidence type="ECO:0000256" key="8">
    <source>
        <dbReference type="ARBA" id="ARBA00023065"/>
    </source>
</evidence>
<dbReference type="Proteomes" id="UP000031197">
    <property type="component" value="Unassembled WGS sequence"/>
</dbReference>
<feature type="transmembrane region" description="Helical" evidence="12">
    <location>
        <begin position="501"/>
        <end position="521"/>
    </location>
</feature>
<feature type="transmembrane region" description="Helical" evidence="12">
    <location>
        <begin position="231"/>
        <end position="250"/>
    </location>
</feature>
<feature type="transmembrane region" description="Helical" evidence="12">
    <location>
        <begin position="73"/>
        <end position="98"/>
    </location>
</feature>
<keyword evidence="10" id="KW-0739">Sodium transport</keyword>
<evidence type="ECO:0000256" key="6">
    <source>
        <dbReference type="ARBA" id="ARBA00022989"/>
    </source>
</evidence>
<protein>
    <submittedName>
        <fullName evidence="13">Sodium transporter</fullName>
    </submittedName>
</protein>
<evidence type="ECO:0000256" key="4">
    <source>
        <dbReference type="ARBA" id="ARBA00022475"/>
    </source>
</evidence>
<evidence type="ECO:0000256" key="9">
    <source>
        <dbReference type="ARBA" id="ARBA00023136"/>
    </source>
</evidence>
<dbReference type="OrthoDB" id="9803348at2"/>
<dbReference type="GO" id="GO:0006814">
    <property type="term" value="P:sodium ion transport"/>
    <property type="evidence" value="ECO:0007669"/>
    <property type="project" value="UniProtKB-KW"/>
</dbReference>
<dbReference type="RefSeq" id="WP_039218901.1">
    <property type="nucleotide sequence ID" value="NZ_JWLW01000012.1"/>
</dbReference>
<keyword evidence="3" id="KW-0813">Transport</keyword>
<dbReference type="InterPro" id="IPR001734">
    <property type="entry name" value="Na/solute_symporter"/>
</dbReference>
<evidence type="ECO:0000256" key="12">
    <source>
        <dbReference type="SAM" id="Phobius"/>
    </source>
</evidence>
<feature type="transmembrane region" description="Helical" evidence="12">
    <location>
        <begin position="317"/>
        <end position="339"/>
    </location>
</feature>
<evidence type="ECO:0000256" key="10">
    <source>
        <dbReference type="ARBA" id="ARBA00023201"/>
    </source>
</evidence>